<proteinExistence type="predicted"/>
<name>A0A1I7WDM7_HETBA</name>
<evidence type="ECO:0000313" key="1">
    <source>
        <dbReference type="Proteomes" id="UP000095283"/>
    </source>
</evidence>
<protein>
    <submittedName>
        <fullName evidence="2">Uncharacterized protein</fullName>
    </submittedName>
</protein>
<sequence length="161" mass="18445">MSRRLQPISSVDQPQYYRSAHVFFRSIFRNCRSKSGKHVLNFLNNIKKVFPCPIKSLNFLIMSRRLQSNNTTVQHTFSFAVVIGIVGKKFKFFNNVQEITGKNPNTIGRSNNTTVQHTFSIAVVIGIVGKKVDQKIVPLSNYELNFLNNHTFSFGGFRNCR</sequence>
<keyword evidence="1" id="KW-1185">Reference proteome</keyword>
<reference evidence="2" key="1">
    <citation type="submission" date="2016-11" db="UniProtKB">
        <authorList>
            <consortium name="WormBaseParasite"/>
        </authorList>
    </citation>
    <scope>IDENTIFICATION</scope>
</reference>
<dbReference type="Proteomes" id="UP000095283">
    <property type="component" value="Unplaced"/>
</dbReference>
<evidence type="ECO:0000313" key="2">
    <source>
        <dbReference type="WBParaSite" id="Hba_03035"/>
    </source>
</evidence>
<dbReference type="WBParaSite" id="Hba_03035">
    <property type="protein sequence ID" value="Hba_03035"/>
    <property type="gene ID" value="Hba_03035"/>
</dbReference>
<organism evidence="1 2">
    <name type="scientific">Heterorhabditis bacteriophora</name>
    <name type="common">Entomopathogenic nematode worm</name>
    <dbReference type="NCBI Taxonomy" id="37862"/>
    <lineage>
        <taxon>Eukaryota</taxon>
        <taxon>Metazoa</taxon>
        <taxon>Ecdysozoa</taxon>
        <taxon>Nematoda</taxon>
        <taxon>Chromadorea</taxon>
        <taxon>Rhabditida</taxon>
        <taxon>Rhabditina</taxon>
        <taxon>Rhabditomorpha</taxon>
        <taxon>Strongyloidea</taxon>
        <taxon>Heterorhabditidae</taxon>
        <taxon>Heterorhabditis</taxon>
    </lineage>
</organism>
<accession>A0A1I7WDM7</accession>
<dbReference type="AlphaFoldDB" id="A0A1I7WDM7"/>